<dbReference type="eggNOG" id="ENOG502S14Y">
    <property type="taxonomic scope" value="Eukaryota"/>
</dbReference>
<dbReference type="InParanoid" id="G3JGF0"/>
<dbReference type="OMA" id="CTHPYRS"/>
<dbReference type="InterPro" id="IPR006598">
    <property type="entry name" value="CAP10"/>
</dbReference>
<feature type="transmembrane region" description="Helical" evidence="1">
    <location>
        <begin position="249"/>
        <end position="270"/>
    </location>
</feature>
<evidence type="ECO:0000313" key="3">
    <source>
        <dbReference type="EMBL" id="EGX92367.1"/>
    </source>
</evidence>
<evidence type="ECO:0000313" key="4">
    <source>
        <dbReference type="Proteomes" id="UP000001610"/>
    </source>
</evidence>
<dbReference type="AlphaFoldDB" id="G3JGF0"/>
<evidence type="ECO:0000259" key="2">
    <source>
        <dbReference type="SMART" id="SM00672"/>
    </source>
</evidence>
<dbReference type="InterPro" id="IPR051091">
    <property type="entry name" value="O-Glucosyltr/Glycosyltrsf_90"/>
</dbReference>
<dbReference type="EMBL" id="JH126401">
    <property type="protein sequence ID" value="EGX92367.1"/>
    <property type="molecule type" value="Genomic_DNA"/>
</dbReference>
<organism evidence="3 4">
    <name type="scientific">Cordyceps militaris (strain CM01)</name>
    <name type="common">Caterpillar fungus</name>
    <dbReference type="NCBI Taxonomy" id="983644"/>
    <lineage>
        <taxon>Eukaryota</taxon>
        <taxon>Fungi</taxon>
        <taxon>Dikarya</taxon>
        <taxon>Ascomycota</taxon>
        <taxon>Pezizomycotina</taxon>
        <taxon>Sordariomycetes</taxon>
        <taxon>Hypocreomycetidae</taxon>
        <taxon>Hypocreales</taxon>
        <taxon>Cordycipitaceae</taxon>
        <taxon>Cordyceps</taxon>
    </lineage>
</organism>
<accession>G3JGF0</accession>
<dbReference type="Pfam" id="PF05686">
    <property type="entry name" value="Glyco_transf_90"/>
    <property type="match status" value="1"/>
</dbReference>
<dbReference type="SMART" id="SM00672">
    <property type="entry name" value="CAP10"/>
    <property type="match status" value="1"/>
</dbReference>
<dbReference type="PANTHER" id="PTHR12203">
    <property type="entry name" value="KDEL LYS-ASP-GLU-LEU CONTAINING - RELATED"/>
    <property type="match status" value="1"/>
</dbReference>
<dbReference type="RefSeq" id="XP_006668951.1">
    <property type="nucleotide sequence ID" value="XM_006668888.1"/>
</dbReference>
<feature type="transmembrane region" description="Helical" evidence="1">
    <location>
        <begin position="383"/>
        <end position="403"/>
    </location>
</feature>
<protein>
    <submittedName>
        <fullName evidence="3">Capsule-associated protein CAP1, putative</fullName>
    </submittedName>
</protein>
<sequence length="926" mass="103731">MSLKKRWQRHSVIAGVEGWPAAAVAVAAAAGVEVELGAAACSAPARMAGPADHSAAAARKRRVVVVFILEKGMWSSNERHVYSTPIHNSPWDRAVSSQSLCKMWQSDPYDHRRAVWSTAVAALASWTASKIGTGSSQIPSDIVCWSILPCLLRWRRSAPNLLPLGGHPPLVGDSTRNIGLIACVFAAGIAVQSFSRAENRAVGLLRVHPRLSFSAKPSDPSRNGLANTAWGNAIISMATIYSLSPGSALELLLSAAALIGSLVAFGSLLPRDVAKSRALSPLDLELDISSIAPRVLVALFVALGIQSAFLGLVPCKISAAVLEGAAKAVFWYSSLRANFSLFARRNPFRETFGSKNVLHLLGALLTVFHLTQYAPRGGRSTSLLWLLFALPLVPFTANEIAIYNGQSLIPKYGPAMPHPAGQLVERSISEFNSMLKRQSSSLLEAEAEYRRRYGMEPPPGFKHWYEFAAAHDSPLIDEFDSIVHSVSPLWKRSPAQIKKAMSEVLKHEDAEIWHCKISGRDRQVRCTHPYRSFDRHTSLLVQNLLANVDREIPDVELLVNHLDEPRSLFSPGTVEDDPLALRSMSHVSTWDNITRFCPVAAVTSSEPKHGIPFVNNVTSMMDLCQHPEYREMHGLFQSPTSFRLIEGFAPILSTGSPSTMHDILYPSAAYIESEFKYTGSHDIPWDQKSNKLYWAGSTSGAFSAEGRWNQYHRQRFVEFAQNQKRTEHFYLKNAHGQLKRRVSRYWNSRLYDVAFTRVFQCESQDCREQRSYFDMKSWADKDEAMRFKLAFDMDGNGISGRYYKLLASNSAPLKQTLLREWHDDRLKPWVHYIPVSQGMEELPELVQYLTQTEDGREHARRIAENGQKWFIRAFREIDMSIYFHELESMYVISSDVLKCNAFCAGDYAVDYPAFAHQQTKHVRCCI</sequence>
<dbReference type="OrthoDB" id="202415at2759"/>
<name>G3JGF0_CORMM</name>
<keyword evidence="1" id="KW-0472">Membrane</keyword>
<proteinExistence type="predicted"/>
<gene>
    <name evidence="3" type="ORF">CCM_03740</name>
</gene>
<dbReference type="HOGENOM" id="CLU_005027_2_0_1"/>
<keyword evidence="4" id="KW-1185">Reference proteome</keyword>
<dbReference type="KEGG" id="cmt:CCM_03740"/>
<evidence type="ECO:0000256" key="1">
    <source>
        <dbReference type="SAM" id="Phobius"/>
    </source>
</evidence>
<dbReference type="GeneID" id="18165763"/>
<reference evidence="3 4" key="1">
    <citation type="journal article" date="2011" name="Genome Biol.">
        <title>Genome sequence of the insect pathogenic fungus Cordyceps militaris, a valued traditional Chinese medicine.</title>
        <authorList>
            <person name="Zheng P."/>
            <person name="Xia Y."/>
            <person name="Xiao G."/>
            <person name="Xiong C."/>
            <person name="Hu X."/>
            <person name="Zhang S."/>
            <person name="Zheng H."/>
            <person name="Huang Y."/>
            <person name="Zhou Y."/>
            <person name="Wang S."/>
            <person name="Zhao G.P."/>
            <person name="Liu X."/>
            <person name="St Leger R.J."/>
            <person name="Wang C."/>
        </authorList>
    </citation>
    <scope>NUCLEOTIDE SEQUENCE [LARGE SCALE GENOMIC DNA]</scope>
    <source>
        <strain evidence="3 4">CM01</strain>
    </source>
</reference>
<feature type="transmembrane region" description="Helical" evidence="1">
    <location>
        <begin position="291"/>
        <end position="313"/>
    </location>
</feature>
<keyword evidence="1" id="KW-0812">Transmembrane</keyword>
<dbReference type="PANTHER" id="PTHR12203:SF61">
    <property type="entry name" value="CAPSULE PROTEIN"/>
    <property type="match status" value="1"/>
</dbReference>
<dbReference type="VEuPathDB" id="FungiDB:CCM_03740"/>
<keyword evidence="1" id="KW-1133">Transmembrane helix</keyword>
<dbReference type="Proteomes" id="UP000001610">
    <property type="component" value="Unassembled WGS sequence"/>
</dbReference>
<feature type="domain" description="Glycosyl transferase CAP10" evidence="2">
    <location>
        <begin position="610"/>
        <end position="895"/>
    </location>
</feature>